<feature type="domain" description="Smf/DprA SLOG" evidence="3">
    <location>
        <begin position="139"/>
        <end position="349"/>
    </location>
</feature>
<protein>
    <submittedName>
        <fullName evidence="4">DNA-processing protein DprA</fullName>
    </submittedName>
</protein>
<evidence type="ECO:0000256" key="1">
    <source>
        <dbReference type="ARBA" id="ARBA00006525"/>
    </source>
</evidence>
<dbReference type="Pfam" id="PF02481">
    <property type="entry name" value="DNA_processg_A"/>
    <property type="match status" value="1"/>
</dbReference>
<evidence type="ECO:0000313" key="4">
    <source>
        <dbReference type="EMBL" id="GAA5058663.1"/>
    </source>
</evidence>
<comment type="similarity">
    <text evidence="1">Belongs to the DprA/Smf family.</text>
</comment>
<dbReference type="NCBIfam" id="TIGR00732">
    <property type="entry name" value="dprA"/>
    <property type="match status" value="1"/>
</dbReference>
<dbReference type="PANTHER" id="PTHR43022">
    <property type="entry name" value="PROTEIN SMF"/>
    <property type="match status" value="1"/>
</dbReference>
<evidence type="ECO:0000256" key="2">
    <source>
        <dbReference type="SAM" id="MobiDB-lite"/>
    </source>
</evidence>
<gene>
    <name evidence="4" type="primary">dprA</name>
    <name evidence="4" type="ORF">GCM10023336_33770</name>
</gene>
<dbReference type="Proteomes" id="UP001500124">
    <property type="component" value="Unassembled WGS sequence"/>
</dbReference>
<feature type="compositionally biased region" description="Basic and acidic residues" evidence="2">
    <location>
        <begin position="11"/>
        <end position="20"/>
    </location>
</feature>
<dbReference type="InterPro" id="IPR057666">
    <property type="entry name" value="DrpA_SLOG"/>
</dbReference>
<name>A0ABP9KJP3_9ACTN</name>
<proteinExistence type="inferred from homology"/>
<dbReference type="PANTHER" id="PTHR43022:SF1">
    <property type="entry name" value="PROTEIN SMF"/>
    <property type="match status" value="1"/>
</dbReference>
<feature type="region of interest" description="Disordered" evidence="2">
    <location>
        <begin position="1"/>
        <end position="47"/>
    </location>
</feature>
<comment type="caution">
    <text evidence="4">The sequence shown here is derived from an EMBL/GenBank/DDBJ whole genome shotgun (WGS) entry which is preliminary data.</text>
</comment>
<dbReference type="EMBL" id="BAABKC010000046">
    <property type="protein sequence ID" value="GAA5058663.1"/>
    <property type="molecule type" value="Genomic_DNA"/>
</dbReference>
<accession>A0ABP9KJP3</accession>
<dbReference type="Gene3D" id="3.40.50.450">
    <property type="match status" value="1"/>
</dbReference>
<evidence type="ECO:0000259" key="3">
    <source>
        <dbReference type="Pfam" id="PF02481"/>
    </source>
</evidence>
<evidence type="ECO:0000313" key="5">
    <source>
        <dbReference type="Proteomes" id="UP001500124"/>
    </source>
</evidence>
<sequence>MSATRPAPEGMGRDGRREGPEGAGGGRPGRPERSGDPHGPASWDLPECAERAGEDVGRAEGEAEAVARVFLGRVVEPGDATVGRWVRELGAVAVVRRLRDGGPRLAGVSDRRWSGLCARAAPADPERDLVTAREAGVRFVCPGDPEWPRQLDDLGDARPLGLWLRGGPSLRLWALRSVAVVGARACTEYGAHMAAELAAGLADRGWVVVSGGAYGVDGAAHRGALGSAGATVAVLACGVDRPYPRGHAALIDRIAEQGLVVGELPPGDHPTPSRFIVRNRVIAALTRGTVVVEAAYRSGSLVTARAAQRLGRHTMGVPGPATSARSAGVHALLRDGATLVTDASEVVELVGDMGELAPERHGPVLPRDLLEPDARQVLAALPARGAATAPAVARDARTTVDDAIARLYELRSLGYVERHGEGWKLTRQAVISARAGRDGC</sequence>
<keyword evidence="5" id="KW-1185">Reference proteome</keyword>
<organism evidence="4 5">
    <name type="scientific">Streptomyces similanensis</name>
    <dbReference type="NCBI Taxonomy" id="1274988"/>
    <lineage>
        <taxon>Bacteria</taxon>
        <taxon>Bacillati</taxon>
        <taxon>Actinomycetota</taxon>
        <taxon>Actinomycetes</taxon>
        <taxon>Kitasatosporales</taxon>
        <taxon>Streptomycetaceae</taxon>
        <taxon>Streptomyces</taxon>
    </lineage>
</organism>
<reference evidence="5" key="1">
    <citation type="journal article" date="2019" name="Int. J. Syst. Evol. Microbiol.">
        <title>The Global Catalogue of Microorganisms (GCM) 10K type strain sequencing project: providing services to taxonomists for standard genome sequencing and annotation.</title>
        <authorList>
            <consortium name="The Broad Institute Genomics Platform"/>
            <consortium name="The Broad Institute Genome Sequencing Center for Infectious Disease"/>
            <person name="Wu L."/>
            <person name="Ma J."/>
        </authorList>
    </citation>
    <scope>NUCLEOTIDE SEQUENCE [LARGE SCALE GENOMIC DNA]</scope>
    <source>
        <strain evidence="5">JCM 18410</strain>
    </source>
</reference>
<dbReference type="InterPro" id="IPR003488">
    <property type="entry name" value="DprA"/>
</dbReference>
<dbReference type="SUPFAM" id="SSF102405">
    <property type="entry name" value="MCP/YpsA-like"/>
    <property type="match status" value="1"/>
</dbReference>